<evidence type="ECO:0000259" key="6">
    <source>
        <dbReference type="Pfam" id="PF00892"/>
    </source>
</evidence>
<feature type="transmembrane region" description="Helical" evidence="5">
    <location>
        <begin position="7"/>
        <end position="26"/>
    </location>
</feature>
<name>A0A0W0VB02_9GAMM</name>
<evidence type="ECO:0000256" key="4">
    <source>
        <dbReference type="ARBA" id="ARBA00023136"/>
    </source>
</evidence>
<feature type="transmembrane region" description="Helical" evidence="5">
    <location>
        <begin position="237"/>
        <end position="257"/>
    </location>
</feature>
<dbReference type="EMBL" id="LNYJ01000011">
    <property type="protein sequence ID" value="KTD17299.1"/>
    <property type="molecule type" value="Genomic_DNA"/>
</dbReference>
<dbReference type="InterPro" id="IPR037185">
    <property type="entry name" value="EmrE-like"/>
</dbReference>
<dbReference type="InterPro" id="IPR050638">
    <property type="entry name" value="AA-Vitamin_Transporters"/>
</dbReference>
<dbReference type="RefSeq" id="WP_058471067.1">
    <property type="nucleotide sequence ID" value="NZ_CAAAIC010000003.1"/>
</dbReference>
<comment type="caution">
    <text evidence="7">The sequence shown here is derived from an EMBL/GenBank/DDBJ whole genome shotgun (WGS) entry which is preliminary data.</text>
</comment>
<feature type="domain" description="EamA" evidence="6">
    <location>
        <begin position="141"/>
        <end position="279"/>
    </location>
</feature>
<sequence>MPVSHILLALLVAIVWGINFLFVKLGLEEIPPLLLCTLRFTLASIPAIFFIKPPATSFKLVASYGLFMFALQFSLMFLGMHAGMTPGMASLLIQVQVFFSMFFAAIILKEQPNPWQIVGALVSFMGIAVVAFHLDQHISLAGFILILASAATWGFGNLMTKKAKNVNMMALVVWGSFVAVFPMLILSLSFEGLHTIEESLSNLSWRGGSSLLYIVYISTWVGYGVWNWLVSRYPVGAVVPFTLLVPVVGIISSILILGESFHLWKLVACLFVLGGLCINILSVRVLAVRGRKLLQEECSG</sequence>
<evidence type="ECO:0000313" key="8">
    <source>
        <dbReference type="Proteomes" id="UP000055035"/>
    </source>
</evidence>
<dbReference type="Proteomes" id="UP000055035">
    <property type="component" value="Unassembled WGS sequence"/>
</dbReference>
<dbReference type="OrthoDB" id="7158585at2"/>
<dbReference type="PANTHER" id="PTHR32322:SF9">
    <property type="entry name" value="AMINO-ACID METABOLITE EFFLUX PUMP-RELATED"/>
    <property type="match status" value="1"/>
</dbReference>
<accession>A0A0W0VB02</accession>
<evidence type="ECO:0000256" key="2">
    <source>
        <dbReference type="ARBA" id="ARBA00022692"/>
    </source>
</evidence>
<feature type="domain" description="EamA" evidence="6">
    <location>
        <begin position="6"/>
        <end position="131"/>
    </location>
</feature>
<feature type="transmembrane region" description="Helical" evidence="5">
    <location>
        <begin position="171"/>
        <end position="190"/>
    </location>
</feature>
<dbReference type="SUPFAM" id="SSF103481">
    <property type="entry name" value="Multidrug resistance efflux transporter EmrE"/>
    <property type="match status" value="2"/>
</dbReference>
<reference evidence="7 8" key="1">
    <citation type="submission" date="2015-11" db="EMBL/GenBank/DDBJ databases">
        <title>Genomic analysis of 38 Legionella species identifies large and diverse effector repertoires.</title>
        <authorList>
            <person name="Burstein D."/>
            <person name="Amaro F."/>
            <person name="Zusman T."/>
            <person name="Lifshitz Z."/>
            <person name="Cohen O."/>
            <person name="Gilbert J.A."/>
            <person name="Pupko T."/>
            <person name="Shuman H.A."/>
            <person name="Segal G."/>
        </authorList>
    </citation>
    <scope>NUCLEOTIDE SEQUENCE [LARGE SCALE GENOMIC DNA]</scope>
    <source>
        <strain evidence="7 8">BL-540</strain>
    </source>
</reference>
<evidence type="ECO:0000256" key="1">
    <source>
        <dbReference type="ARBA" id="ARBA00004141"/>
    </source>
</evidence>
<keyword evidence="2 5" id="KW-0812">Transmembrane</keyword>
<evidence type="ECO:0000256" key="3">
    <source>
        <dbReference type="ARBA" id="ARBA00022989"/>
    </source>
</evidence>
<organism evidence="7 8">
    <name type="scientific">Legionella jordanis</name>
    <dbReference type="NCBI Taxonomy" id="456"/>
    <lineage>
        <taxon>Bacteria</taxon>
        <taxon>Pseudomonadati</taxon>
        <taxon>Pseudomonadota</taxon>
        <taxon>Gammaproteobacteria</taxon>
        <taxon>Legionellales</taxon>
        <taxon>Legionellaceae</taxon>
        <taxon>Legionella</taxon>
    </lineage>
</organism>
<dbReference type="Pfam" id="PF00892">
    <property type="entry name" value="EamA"/>
    <property type="match status" value="2"/>
</dbReference>
<dbReference type="STRING" id="456.Ljor_1605"/>
<keyword evidence="4 5" id="KW-0472">Membrane</keyword>
<evidence type="ECO:0000256" key="5">
    <source>
        <dbReference type="SAM" id="Phobius"/>
    </source>
</evidence>
<dbReference type="PATRIC" id="fig|456.5.peg.1714"/>
<feature type="transmembrane region" description="Helical" evidence="5">
    <location>
        <begin position="115"/>
        <end position="134"/>
    </location>
</feature>
<feature type="transmembrane region" description="Helical" evidence="5">
    <location>
        <begin position="88"/>
        <end position="108"/>
    </location>
</feature>
<dbReference type="GO" id="GO:0016020">
    <property type="term" value="C:membrane"/>
    <property type="evidence" value="ECO:0007669"/>
    <property type="project" value="UniProtKB-SubCell"/>
</dbReference>
<feature type="transmembrane region" description="Helical" evidence="5">
    <location>
        <begin position="63"/>
        <end position="82"/>
    </location>
</feature>
<dbReference type="AlphaFoldDB" id="A0A0W0VB02"/>
<gene>
    <name evidence="7" type="ORF">Ljor_1605</name>
</gene>
<feature type="transmembrane region" description="Helical" evidence="5">
    <location>
        <begin position="140"/>
        <end position="159"/>
    </location>
</feature>
<protein>
    <submittedName>
        <fullName evidence="7">Integral membrane protein</fullName>
    </submittedName>
</protein>
<dbReference type="PANTHER" id="PTHR32322">
    <property type="entry name" value="INNER MEMBRANE TRANSPORTER"/>
    <property type="match status" value="1"/>
</dbReference>
<comment type="subcellular location">
    <subcellularLocation>
        <location evidence="1">Membrane</location>
        <topology evidence="1">Multi-pass membrane protein</topology>
    </subcellularLocation>
</comment>
<keyword evidence="8" id="KW-1185">Reference proteome</keyword>
<proteinExistence type="predicted"/>
<evidence type="ECO:0000313" key="7">
    <source>
        <dbReference type="EMBL" id="KTD17299.1"/>
    </source>
</evidence>
<feature type="transmembrane region" description="Helical" evidence="5">
    <location>
        <begin position="210"/>
        <end position="230"/>
    </location>
</feature>
<feature type="transmembrane region" description="Helical" evidence="5">
    <location>
        <begin position="263"/>
        <end position="287"/>
    </location>
</feature>
<dbReference type="InterPro" id="IPR000620">
    <property type="entry name" value="EamA_dom"/>
</dbReference>
<keyword evidence="3 5" id="KW-1133">Transmembrane helix</keyword>